<sequence>MLYLREDANWHNRDHSISVIREGTLWCLVSSAAGANTCHGSSPLVFVPRWPEVEMSDLTPSLAFFGLRNTAWAGHIRFKNSTGEWWLVVSPWGRLRLYQQGETEGCL</sequence>
<accession>A0AB36PI19</accession>
<reference evidence="1 2" key="1">
    <citation type="submission" date="2017-04" db="EMBL/GenBank/DDBJ databases">
        <title>Shigella flexneri 2a str. 301 Sequencing.</title>
        <authorList>
            <person name="Zhu Z."/>
        </authorList>
    </citation>
    <scope>NUCLEOTIDE SEQUENCE [LARGE SCALE GENOMIC DNA]</scope>
    <source>
        <strain evidence="1 2">301</strain>
    </source>
</reference>
<dbReference type="Proteomes" id="UP000198358">
    <property type="component" value="Unassembled WGS sequence"/>
</dbReference>
<name>A0AB36PI19_SHIFL</name>
<evidence type="ECO:0000313" key="1">
    <source>
        <dbReference type="EMBL" id="OXB28902.1"/>
    </source>
</evidence>
<proteinExistence type="predicted"/>
<protein>
    <submittedName>
        <fullName evidence="1">Prepilin peptidase-dependent protein A</fullName>
    </submittedName>
</protein>
<comment type="caution">
    <text evidence="1">The sequence shown here is derived from an EMBL/GenBank/DDBJ whole genome shotgun (WGS) entry which is preliminary data.</text>
</comment>
<dbReference type="EMBL" id="NEDR01000001">
    <property type="protein sequence ID" value="OXB28902.1"/>
    <property type="molecule type" value="Genomic_DNA"/>
</dbReference>
<organism evidence="1 2">
    <name type="scientific">Shigella flexneri 2a str. 301</name>
    <dbReference type="NCBI Taxonomy" id="198214"/>
    <lineage>
        <taxon>Bacteria</taxon>
        <taxon>Pseudomonadati</taxon>
        <taxon>Pseudomonadota</taxon>
        <taxon>Gammaproteobacteria</taxon>
        <taxon>Enterobacterales</taxon>
        <taxon>Enterobacteriaceae</taxon>
        <taxon>Shigella</taxon>
    </lineage>
</organism>
<dbReference type="AlphaFoldDB" id="A0AB36PI19"/>
<evidence type="ECO:0000313" key="2">
    <source>
        <dbReference type="Proteomes" id="UP000198358"/>
    </source>
</evidence>
<gene>
    <name evidence="1" type="ORF">SF301_1069</name>
</gene>